<reference evidence="15 16" key="1">
    <citation type="submission" date="2014-04" db="EMBL/GenBank/DDBJ databases">
        <title>Genome evolution of avian class.</title>
        <authorList>
            <person name="Zhang G."/>
            <person name="Li C."/>
        </authorList>
    </citation>
    <scope>NUCLEOTIDE SEQUENCE [LARGE SCALE GENOMIC DNA]</scope>
    <source>
        <strain evidence="15">BGI_N310</strain>
    </source>
</reference>
<evidence type="ECO:0000256" key="2">
    <source>
        <dbReference type="ARBA" id="ARBA00011481"/>
    </source>
</evidence>
<dbReference type="Proteomes" id="UP000053537">
    <property type="component" value="Unassembled WGS sequence"/>
</dbReference>
<evidence type="ECO:0000256" key="10">
    <source>
        <dbReference type="ARBA" id="ARBA00029920"/>
    </source>
</evidence>
<dbReference type="InterPro" id="IPR018363">
    <property type="entry name" value="CD59_antigen_CS"/>
</dbReference>
<evidence type="ECO:0000313" key="16">
    <source>
        <dbReference type="Proteomes" id="UP000053537"/>
    </source>
</evidence>
<feature type="domain" description="UPAR/Ly6" evidence="14">
    <location>
        <begin position="25"/>
        <end position="107"/>
    </location>
</feature>
<evidence type="ECO:0000256" key="9">
    <source>
        <dbReference type="ARBA" id="ARBA00023288"/>
    </source>
</evidence>
<evidence type="ECO:0000259" key="14">
    <source>
        <dbReference type="SMART" id="SM00134"/>
    </source>
</evidence>
<evidence type="ECO:0000256" key="5">
    <source>
        <dbReference type="ARBA" id="ARBA00022729"/>
    </source>
</evidence>
<name>A0A091N0Y7_9PASS</name>
<sequence length="117" mass="12903">MTKMNCILLTACIVLVAFCSSGYALRCYHCDHSPTPCRTNMTCSMSEDACLLLKSGTLITSSCWKLSQCKVNDIAESFHLDNFDFFCCQYELCNEGTITGVNKAALGIASVVTMLWM</sequence>
<keyword evidence="7" id="KW-1015">Disulfide bond</keyword>
<dbReference type="EMBL" id="KK840959">
    <property type="protein sequence ID" value="KFP83428.1"/>
    <property type="molecule type" value="Genomic_DNA"/>
</dbReference>
<evidence type="ECO:0000256" key="13">
    <source>
        <dbReference type="SAM" id="SignalP"/>
    </source>
</evidence>
<feature type="chain" id="PRO_5001878564" description="CD59 glycoprotein" evidence="13">
    <location>
        <begin position="25"/>
        <end position="117"/>
    </location>
</feature>
<evidence type="ECO:0000256" key="4">
    <source>
        <dbReference type="ARBA" id="ARBA00022622"/>
    </source>
</evidence>
<organism evidence="15 16">
    <name type="scientific">Acanthisitta chloris</name>
    <name type="common">rifleman</name>
    <dbReference type="NCBI Taxonomy" id="57068"/>
    <lineage>
        <taxon>Eukaryota</taxon>
        <taxon>Metazoa</taxon>
        <taxon>Chordata</taxon>
        <taxon>Craniata</taxon>
        <taxon>Vertebrata</taxon>
        <taxon>Euteleostomi</taxon>
        <taxon>Archelosauria</taxon>
        <taxon>Archosauria</taxon>
        <taxon>Dinosauria</taxon>
        <taxon>Saurischia</taxon>
        <taxon>Theropoda</taxon>
        <taxon>Coelurosauria</taxon>
        <taxon>Aves</taxon>
        <taxon>Neognathae</taxon>
        <taxon>Neoaves</taxon>
        <taxon>Telluraves</taxon>
        <taxon>Australaves</taxon>
        <taxon>Passeriformes</taxon>
        <taxon>Acanthisittidae</taxon>
        <taxon>Acanthisitta</taxon>
    </lineage>
</organism>
<evidence type="ECO:0000256" key="7">
    <source>
        <dbReference type="ARBA" id="ARBA00023157"/>
    </source>
</evidence>
<accession>A0A091N0Y7</accession>
<keyword evidence="9" id="KW-0449">Lipoprotein</keyword>
<dbReference type="SUPFAM" id="SSF57302">
    <property type="entry name" value="Snake toxin-like"/>
    <property type="match status" value="1"/>
</dbReference>
<proteinExistence type="predicted"/>
<keyword evidence="5 13" id="KW-0732">Signal</keyword>
<evidence type="ECO:0000313" key="15">
    <source>
        <dbReference type="EMBL" id="KFP83428.1"/>
    </source>
</evidence>
<feature type="signal peptide" evidence="13">
    <location>
        <begin position="1"/>
        <end position="24"/>
    </location>
</feature>
<dbReference type="InterPro" id="IPR016054">
    <property type="entry name" value="LY6_UPA_recep-like"/>
</dbReference>
<keyword evidence="8" id="KW-0325">Glycoprotein</keyword>
<evidence type="ECO:0000256" key="3">
    <source>
        <dbReference type="ARBA" id="ARBA00015038"/>
    </source>
</evidence>
<evidence type="ECO:0000256" key="12">
    <source>
        <dbReference type="ARBA" id="ARBA00031867"/>
    </source>
</evidence>
<keyword evidence="4" id="KW-0336">GPI-anchor</keyword>
<dbReference type="PANTHER" id="PTHR10036">
    <property type="entry name" value="CD59 GLYCOPROTEIN"/>
    <property type="match status" value="1"/>
</dbReference>
<dbReference type="GO" id="GO:0030154">
    <property type="term" value="P:cell differentiation"/>
    <property type="evidence" value="ECO:0007669"/>
    <property type="project" value="UniProtKB-ARBA"/>
</dbReference>
<protein>
    <recommendedName>
        <fullName evidence="3">CD59 glycoprotein</fullName>
    </recommendedName>
    <alternativeName>
        <fullName evidence="11">MAC-inhibitory protein</fullName>
    </alternativeName>
    <alternativeName>
        <fullName evidence="12">Membrane attack complex inhibition factor</fullName>
    </alternativeName>
    <alternativeName>
        <fullName evidence="10">Protectin</fullName>
    </alternativeName>
</protein>
<dbReference type="Pfam" id="PF25152">
    <property type="entry name" value="CD59"/>
    <property type="match status" value="1"/>
</dbReference>
<keyword evidence="6" id="KW-0472">Membrane</keyword>
<dbReference type="Gene3D" id="2.10.60.10">
    <property type="entry name" value="CD59"/>
    <property type="match status" value="1"/>
</dbReference>
<comment type="subunit">
    <text evidence="2">Interacts with T-cell surface antigen CD2.</text>
</comment>
<dbReference type="InterPro" id="IPR045860">
    <property type="entry name" value="Snake_toxin-like_sf"/>
</dbReference>
<dbReference type="CDD" id="cd23554">
    <property type="entry name" value="TFP_LU_ECD_CD59"/>
    <property type="match status" value="1"/>
</dbReference>
<dbReference type="PROSITE" id="PS00983">
    <property type="entry name" value="LY6_UPAR"/>
    <property type="match status" value="1"/>
</dbReference>
<dbReference type="SMART" id="SM00134">
    <property type="entry name" value="LU"/>
    <property type="match status" value="1"/>
</dbReference>
<feature type="non-terminal residue" evidence="15">
    <location>
        <position position="117"/>
    </location>
</feature>
<dbReference type="InterPro" id="IPR056949">
    <property type="entry name" value="CD59"/>
</dbReference>
<evidence type="ECO:0000256" key="8">
    <source>
        <dbReference type="ARBA" id="ARBA00023180"/>
    </source>
</evidence>
<comment type="subcellular location">
    <subcellularLocation>
        <location evidence="1">Membrane</location>
        <topology evidence="1">Lipid-anchor</topology>
        <topology evidence="1">GPI-anchor</topology>
    </subcellularLocation>
</comment>
<evidence type="ECO:0000256" key="6">
    <source>
        <dbReference type="ARBA" id="ARBA00023136"/>
    </source>
</evidence>
<dbReference type="GO" id="GO:0098552">
    <property type="term" value="C:side of membrane"/>
    <property type="evidence" value="ECO:0007669"/>
    <property type="project" value="UniProtKB-KW"/>
</dbReference>
<keyword evidence="16" id="KW-1185">Reference proteome</keyword>
<dbReference type="AlphaFoldDB" id="A0A091N0Y7"/>
<gene>
    <name evidence="15" type="ORF">N310_01521</name>
</gene>
<dbReference type="PANTHER" id="PTHR10036:SF24">
    <property type="entry name" value="CD59 GLYCOPROTEIN"/>
    <property type="match status" value="1"/>
</dbReference>
<evidence type="ECO:0000256" key="1">
    <source>
        <dbReference type="ARBA" id="ARBA00004589"/>
    </source>
</evidence>
<evidence type="ECO:0000256" key="11">
    <source>
        <dbReference type="ARBA" id="ARBA00031590"/>
    </source>
</evidence>